<dbReference type="Proteomes" id="UP000199181">
    <property type="component" value="Unassembled WGS sequence"/>
</dbReference>
<dbReference type="EMBL" id="FOIJ01000003">
    <property type="protein sequence ID" value="SET45280.1"/>
    <property type="molecule type" value="Genomic_DNA"/>
</dbReference>
<gene>
    <name evidence="1" type="ORF">SAMN05443639_1032</name>
</gene>
<sequence length="284" mass="32678">MTEEVKRLTPTPETLRELYLKSGNLCAFPGCTHLMMNEEGTFIGQVCHIAAASPGGERFDPTMTNEDRRHVSNLMLMCYEHHTVTDDVTVYTVEQLRRMKADHERKFANPGEVILERLKDLTTLTQPKPVKNLRRINKVLEWGQLDAELVDQVGWLNQYLEDYRKVPREVRGFLRAVVQRTYRMKDSRVASRDSIWGWSTILISDVRDALGISQRILNERVQQLEAYNLGGFYEMDTPSGEQMGVGIKGVQGWLFWIDIAEFCERAPESLEAIAEHLDFSRLGD</sequence>
<protein>
    <recommendedName>
        <fullName evidence="3">HNH endonuclease</fullName>
    </recommendedName>
</protein>
<accession>A0A1I0EKR9</accession>
<evidence type="ECO:0008006" key="3">
    <source>
        <dbReference type="Google" id="ProtNLM"/>
    </source>
</evidence>
<dbReference type="RefSeq" id="WP_093517417.1">
    <property type="nucleotide sequence ID" value="NZ_FOIJ01000003.1"/>
</dbReference>
<reference evidence="2" key="1">
    <citation type="submission" date="2016-10" db="EMBL/GenBank/DDBJ databases">
        <authorList>
            <person name="Varghese N."/>
            <person name="Submissions S."/>
        </authorList>
    </citation>
    <scope>NUCLEOTIDE SEQUENCE [LARGE SCALE GENOMIC DNA]</scope>
    <source>
        <strain evidence="2">DSM 16858</strain>
    </source>
</reference>
<organism evidence="1 2">
    <name type="scientific">Stigmatella erecta</name>
    <dbReference type="NCBI Taxonomy" id="83460"/>
    <lineage>
        <taxon>Bacteria</taxon>
        <taxon>Pseudomonadati</taxon>
        <taxon>Myxococcota</taxon>
        <taxon>Myxococcia</taxon>
        <taxon>Myxococcales</taxon>
        <taxon>Cystobacterineae</taxon>
        <taxon>Archangiaceae</taxon>
        <taxon>Stigmatella</taxon>
    </lineage>
</organism>
<keyword evidence="2" id="KW-1185">Reference proteome</keyword>
<evidence type="ECO:0000313" key="1">
    <source>
        <dbReference type="EMBL" id="SET45280.1"/>
    </source>
</evidence>
<evidence type="ECO:0000313" key="2">
    <source>
        <dbReference type="Proteomes" id="UP000199181"/>
    </source>
</evidence>
<name>A0A1I0EKR9_9BACT</name>
<proteinExistence type="predicted"/>
<dbReference type="AlphaFoldDB" id="A0A1I0EKR9"/>